<keyword evidence="3 7" id="KW-0812">Transmembrane</keyword>
<feature type="domain" description="Major facilitator superfamily (MFS) profile" evidence="8">
    <location>
        <begin position="67"/>
        <end position="554"/>
    </location>
</feature>
<dbReference type="AlphaFoldDB" id="A0A8H3FZJ4"/>
<dbReference type="PRINTS" id="PR01036">
    <property type="entry name" value="TCRTETB"/>
</dbReference>
<keyword evidence="5 7" id="KW-0472">Membrane</keyword>
<feature type="transmembrane region" description="Helical" evidence="7">
    <location>
        <begin position="132"/>
        <end position="151"/>
    </location>
</feature>
<feature type="transmembrane region" description="Helical" evidence="7">
    <location>
        <begin position="530"/>
        <end position="548"/>
    </location>
</feature>
<sequence>MAATHTSSHEKDSHTATQNATISSIGSDTNKEGDGDGQDSVSGDAAAAGGWAMDTSDFPKPKSLFWIMIALLISMFIQNLDSTIIATAIPSITDEFHSVDQVGWYASECFLTFASFQSTWGKAFKYFPIKPTFLVSLFIFELGSLIIAVAPTSTTLIIGRAIAGAGAAGVSSGVFTIIAFSAPPAKAPAYMGVTGATYAIAAFVGPLLGGVFAQKVTWRWCFWINLPIGAVAAIVVSLSYKPPKAATPQPATWKETLLQMDLVGIFLIMAAVICYLLALQWGGSTKAWPNSSVIVTMVCFVLLLIAFVANELWIGDRALLQPRILKIRRVWTTNASVFFVSGGFFSLIYYLPIYFQSIQGVDPLTSGVHNLPIIIGCLLCVTSGFLVVIFGHWVPLMAVGAAMGTIGCGLCYTLDINSGPSHWIGYQALAGIGIGLGMQIPMMACQAAVGMMDISSVSAITLFFQIIGGSFATSAAQAAFGNTLVKQLPITAPNVNPDAVLAAGATRLRTSFPPEQIQGILEAYMSGRKVVFALSTGFVGMSFLFSLMPRWEKLRPSPKKDAGGAA</sequence>
<organism evidence="9 10">
    <name type="scientific">Alectoria fallacina</name>
    <dbReference type="NCBI Taxonomy" id="1903189"/>
    <lineage>
        <taxon>Eukaryota</taxon>
        <taxon>Fungi</taxon>
        <taxon>Dikarya</taxon>
        <taxon>Ascomycota</taxon>
        <taxon>Pezizomycotina</taxon>
        <taxon>Lecanoromycetes</taxon>
        <taxon>OSLEUM clade</taxon>
        <taxon>Lecanoromycetidae</taxon>
        <taxon>Lecanorales</taxon>
        <taxon>Lecanorineae</taxon>
        <taxon>Parmeliaceae</taxon>
        <taxon>Alectoria</taxon>
    </lineage>
</organism>
<feature type="transmembrane region" description="Helical" evidence="7">
    <location>
        <begin position="371"/>
        <end position="390"/>
    </location>
</feature>
<feature type="transmembrane region" description="Helical" evidence="7">
    <location>
        <begin position="220"/>
        <end position="240"/>
    </location>
</feature>
<dbReference type="GO" id="GO:0022857">
    <property type="term" value="F:transmembrane transporter activity"/>
    <property type="evidence" value="ECO:0007669"/>
    <property type="project" value="InterPro"/>
</dbReference>
<dbReference type="FunFam" id="1.20.1720.10:FF:000012">
    <property type="entry name" value="MFS toxin efflux pump (AflT)"/>
    <property type="match status" value="1"/>
</dbReference>
<comment type="caution">
    <text evidence="9">The sequence shown here is derived from an EMBL/GenBank/DDBJ whole genome shotgun (WGS) entry which is preliminary data.</text>
</comment>
<feature type="transmembrane region" description="Helical" evidence="7">
    <location>
        <begin position="397"/>
        <end position="417"/>
    </location>
</feature>
<dbReference type="Gene3D" id="1.20.1250.20">
    <property type="entry name" value="MFS general substrate transporter like domains"/>
    <property type="match status" value="1"/>
</dbReference>
<evidence type="ECO:0000256" key="6">
    <source>
        <dbReference type="SAM" id="MobiDB-lite"/>
    </source>
</evidence>
<accession>A0A8H3FZJ4</accession>
<dbReference type="CDD" id="cd17502">
    <property type="entry name" value="MFS_Azr1_MDR_like"/>
    <property type="match status" value="1"/>
</dbReference>
<keyword evidence="10" id="KW-1185">Reference proteome</keyword>
<dbReference type="SUPFAM" id="SSF103473">
    <property type="entry name" value="MFS general substrate transporter"/>
    <property type="match status" value="1"/>
</dbReference>
<dbReference type="OrthoDB" id="10021397at2759"/>
<evidence type="ECO:0000313" key="10">
    <source>
        <dbReference type="Proteomes" id="UP000664203"/>
    </source>
</evidence>
<feature type="transmembrane region" description="Helical" evidence="7">
    <location>
        <begin position="287"/>
        <end position="309"/>
    </location>
</feature>
<keyword evidence="4 7" id="KW-1133">Transmembrane helix</keyword>
<proteinExistence type="predicted"/>
<reference evidence="9" key="1">
    <citation type="submission" date="2021-03" db="EMBL/GenBank/DDBJ databases">
        <authorList>
            <person name="Tagirdzhanova G."/>
        </authorList>
    </citation>
    <scope>NUCLEOTIDE SEQUENCE</scope>
</reference>
<dbReference type="Pfam" id="PF07690">
    <property type="entry name" value="MFS_1"/>
    <property type="match status" value="1"/>
</dbReference>
<feature type="transmembrane region" description="Helical" evidence="7">
    <location>
        <begin position="157"/>
        <end position="180"/>
    </location>
</feature>
<dbReference type="InterPro" id="IPR036259">
    <property type="entry name" value="MFS_trans_sf"/>
</dbReference>
<dbReference type="GO" id="GO:0005886">
    <property type="term" value="C:plasma membrane"/>
    <property type="evidence" value="ECO:0007669"/>
    <property type="project" value="TreeGrafter"/>
</dbReference>
<evidence type="ECO:0000313" key="9">
    <source>
        <dbReference type="EMBL" id="CAF9933814.1"/>
    </source>
</evidence>
<keyword evidence="2" id="KW-0813">Transport</keyword>
<feature type="transmembrane region" description="Helical" evidence="7">
    <location>
        <begin position="330"/>
        <end position="351"/>
    </location>
</feature>
<gene>
    <name evidence="9" type="ORF">ALECFALPRED_005760</name>
</gene>
<evidence type="ECO:0000256" key="1">
    <source>
        <dbReference type="ARBA" id="ARBA00004141"/>
    </source>
</evidence>
<evidence type="ECO:0000259" key="8">
    <source>
        <dbReference type="PROSITE" id="PS50850"/>
    </source>
</evidence>
<evidence type="ECO:0000256" key="2">
    <source>
        <dbReference type="ARBA" id="ARBA00022448"/>
    </source>
</evidence>
<evidence type="ECO:0000256" key="5">
    <source>
        <dbReference type="ARBA" id="ARBA00023136"/>
    </source>
</evidence>
<evidence type="ECO:0000256" key="4">
    <source>
        <dbReference type="ARBA" id="ARBA00022989"/>
    </source>
</evidence>
<feature type="compositionally biased region" description="Polar residues" evidence="6">
    <location>
        <begin position="15"/>
        <end position="28"/>
    </location>
</feature>
<comment type="subcellular location">
    <subcellularLocation>
        <location evidence="1">Membrane</location>
        <topology evidence="1">Multi-pass membrane protein</topology>
    </subcellularLocation>
</comment>
<feature type="transmembrane region" description="Helical" evidence="7">
    <location>
        <begin position="187"/>
        <end position="208"/>
    </location>
</feature>
<evidence type="ECO:0000256" key="7">
    <source>
        <dbReference type="SAM" id="Phobius"/>
    </source>
</evidence>
<feature type="transmembrane region" description="Helical" evidence="7">
    <location>
        <begin position="261"/>
        <end position="281"/>
    </location>
</feature>
<dbReference type="PANTHER" id="PTHR23501:SF177">
    <property type="entry name" value="MAJOR FACILITATOR SUPERFAMILY (MFS) PROFILE DOMAIN-CONTAINING PROTEIN-RELATED"/>
    <property type="match status" value="1"/>
</dbReference>
<name>A0A8H3FZJ4_9LECA</name>
<protein>
    <recommendedName>
        <fullName evidence="8">Major facilitator superfamily (MFS) profile domain-containing protein</fullName>
    </recommendedName>
</protein>
<dbReference type="Proteomes" id="UP000664203">
    <property type="component" value="Unassembled WGS sequence"/>
</dbReference>
<dbReference type="InterPro" id="IPR020846">
    <property type="entry name" value="MFS_dom"/>
</dbReference>
<dbReference type="FunFam" id="1.20.1250.20:FF:000196">
    <property type="entry name" value="MFS toxin efflux pump (AflT)"/>
    <property type="match status" value="1"/>
</dbReference>
<dbReference type="InterPro" id="IPR011701">
    <property type="entry name" value="MFS"/>
</dbReference>
<feature type="region of interest" description="Disordered" evidence="6">
    <location>
        <begin position="1"/>
        <end position="43"/>
    </location>
</feature>
<dbReference type="PANTHER" id="PTHR23501">
    <property type="entry name" value="MAJOR FACILITATOR SUPERFAMILY"/>
    <property type="match status" value="1"/>
</dbReference>
<dbReference type="EMBL" id="CAJPDR010000361">
    <property type="protein sequence ID" value="CAF9933814.1"/>
    <property type="molecule type" value="Genomic_DNA"/>
</dbReference>
<feature type="transmembrane region" description="Helical" evidence="7">
    <location>
        <begin position="64"/>
        <end position="90"/>
    </location>
</feature>
<feature type="transmembrane region" description="Helical" evidence="7">
    <location>
        <begin position="423"/>
        <end position="445"/>
    </location>
</feature>
<evidence type="ECO:0000256" key="3">
    <source>
        <dbReference type="ARBA" id="ARBA00022692"/>
    </source>
</evidence>
<feature type="transmembrane region" description="Helical" evidence="7">
    <location>
        <begin position="457"/>
        <end position="480"/>
    </location>
</feature>
<dbReference type="PROSITE" id="PS50850">
    <property type="entry name" value="MFS"/>
    <property type="match status" value="1"/>
</dbReference>